<organism evidence="5">
    <name type="scientific">Thermus caliditerrae</name>
    <dbReference type="NCBI Taxonomy" id="1330700"/>
    <lineage>
        <taxon>Bacteria</taxon>
        <taxon>Thermotogati</taxon>
        <taxon>Deinococcota</taxon>
        <taxon>Deinococci</taxon>
        <taxon>Thermales</taxon>
        <taxon>Thermaceae</taxon>
        <taxon>Thermus</taxon>
    </lineage>
</organism>
<dbReference type="SMART" id="SM00490">
    <property type="entry name" value="HELICc"/>
    <property type="match status" value="1"/>
</dbReference>
<feature type="region of interest" description="Disordered" evidence="2">
    <location>
        <begin position="96"/>
        <end position="117"/>
    </location>
</feature>
<dbReference type="Gene3D" id="3.40.50.300">
    <property type="entry name" value="P-loop containing nucleotide triphosphate hydrolases"/>
    <property type="match status" value="1"/>
</dbReference>
<dbReference type="InterPro" id="IPR014001">
    <property type="entry name" value="Helicase_ATP-bd"/>
</dbReference>
<dbReference type="Pfam" id="PF00176">
    <property type="entry name" value="SNF2-rel_dom"/>
    <property type="match status" value="1"/>
</dbReference>
<evidence type="ECO:0000313" key="5">
    <source>
        <dbReference type="EMBL" id="HHM67661.1"/>
    </source>
</evidence>
<dbReference type="InterPro" id="IPR050496">
    <property type="entry name" value="SNF2_RAD54_helicase_repair"/>
</dbReference>
<name>A0A7C5RE39_9DEIN</name>
<dbReference type="PROSITE" id="PS51192">
    <property type="entry name" value="HELICASE_ATP_BIND_1"/>
    <property type="match status" value="1"/>
</dbReference>
<sequence length="1622" mass="182880">MTLAEELALAYARRALLPPGRHEVYVHPHALVLAKAGYNPCSPPHHRWITLHPSDDPEHYVRVCIRIHEDGTAHVVSGGEGLRGLRLTRLRSPEEWKEAAKERRRQREERRRQEEERRRQEEEAALRRAAEDPEYAAQYARQKLEEREWQERAKEKQAQLMEELARIRYQQAQLAQDLGLEGWDLEELGIERPEDLDPKRLKAKLASEVDPDLEDPGVKGGAGMVAARVHRTLVNRLNALERNLIRELAQDHELRAQVLGEGAAIAPEEALATKPKGGLGFRKSLKAMAKEQGATEEALEREKEEVFWKRVEQMDPERAMNVIQARDTLQRMHYWAKELSPGPLQAEAKPKPEEVKKDAEAVKAFLKLAEEARRLEAALRRYARDTDQAASALQNRDPSAFDVEARALEDEEFLAKLKEDVAEMARMELTQSFFDALEAEDDPTGLPYAEKRKKMLGHLLHGAYAHLNAVVASTLGLSTLDRLVVDALGIEGAAQVAAYALRSRLSPEELQAVREALKRYHEEQATRLMEEALERAQAAQAAAAAIELPEVKDALSLTLAKELNEQRKAYLEEALEALGTALGQVEMGAALNLALRAKRDQVVIRFGRDKDTESVLVALRALGLGREDYEASRHPETNELSVILKESALRKLAPEAPAQELALRARLEAIRRGELDEPNWLPKGFVSYPKTLHNDPERPKPFATPPGFAEGRDAADALYEYVASRLADGWKPSDILREVGSVDFVATYVPESQWDEYARALDALFPATREDGTLVDVDKDPELRARYEAMAREYASRYGDADFHSQAVDPDHPDTRKALYLALMEDPRTQVAFKPLGELTPEDQRALREYFYTEIAGVDPKTGRDTKALREALEALGPEPAKYGKDLFGNRSITPEWEEWNRKREAIFAQHFGPTAWEEFVVGMRGLDRAYEAIQDHMRGRLAERFAKSYARLTGKPLRLGKVPLQHGERFRAAIDPEERARLLQEEQARMAALRERVRGRFAAEGEGAVRQKLQRSLELRRALEQKQGALFGLAPGAGYSVEVRLEDPTRERYALGRRLEGQLASLLPYVANLPPTAKRITPIPGVNLGKGTPFVRQQRAIKFAKTARKSLMALGMGSGKTLIQIGTFTELHAEGKAKKGLFIVPSVVRNQFGEEMARFTEPGRYRFHAREAPFHERLEAYRDPNTHMVVITHQTFRDDMLRLMAAHTGLPLEDFQDHFMQLTPEARRRLLRETLKANGMENLLDYVAVDEGHQALGREGKPDAFLQLVVDAALGESGYAIAATGTPVKNDASEVYDWLRKLDPERWEGREEEFKRRYGVNLRAAQEAFKREAARYVYAASIRPGTERKDVWGMETERGHAPIPLTAWQRRELARVNEAYERARAAAREGRVDLEALEVLSPKAFASAPPEEHEAIARRLSASLGTLRFAAQARVIDAAPPEHNAKLQHLRRLAKERLAQGLPGVVFAHSLEAVNLIADALKRDGARVEVITGADSSEEKARKRNAFQNGEVDVLVASDAGAVGMNLQRGRWLVNYDLPMTHATHAQRNARIDRVGQTNPVEVHHLITESKYDLDAVKRLERKRLLHEIFEGDWERMDDQGLARLIALERAKRGELQGMVA</sequence>
<gene>
    <name evidence="5" type="ORF">ENM28_02885</name>
</gene>
<dbReference type="Pfam" id="PF00271">
    <property type="entry name" value="Helicase_C"/>
    <property type="match status" value="1"/>
</dbReference>
<evidence type="ECO:0000256" key="2">
    <source>
        <dbReference type="SAM" id="MobiDB-lite"/>
    </source>
</evidence>
<evidence type="ECO:0008006" key="6">
    <source>
        <dbReference type="Google" id="ProtNLM"/>
    </source>
</evidence>
<proteinExistence type="predicted"/>
<dbReference type="Gene3D" id="3.40.50.10810">
    <property type="entry name" value="Tandem AAA-ATPase domain"/>
    <property type="match status" value="1"/>
</dbReference>
<dbReference type="InterPro" id="IPR001650">
    <property type="entry name" value="Helicase_C-like"/>
</dbReference>
<dbReference type="GO" id="GO:0016787">
    <property type="term" value="F:hydrolase activity"/>
    <property type="evidence" value="ECO:0007669"/>
    <property type="project" value="UniProtKB-KW"/>
</dbReference>
<dbReference type="InterPro" id="IPR049730">
    <property type="entry name" value="SNF2/RAD54-like_C"/>
</dbReference>
<comment type="caution">
    <text evidence="5">The sequence shown here is derived from an EMBL/GenBank/DDBJ whole genome shotgun (WGS) entry which is preliminary data.</text>
</comment>
<dbReference type="CDD" id="cd18793">
    <property type="entry name" value="SF2_C_SNF"/>
    <property type="match status" value="1"/>
</dbReference>
<feature type="domain" description="Helicase C-terminal" evidence="4">
    <location>
        <begin position="1446"/>
        <end position="1602"/>
    </location>
</feature>
<protein>
    <recommendedName>
        <fullName evidence="6">Helicase</fullName>
    </recommendedName>
</protein>
<dbReference type="InterPro" id="IPR000330">
    <property type="entry name" value="SNF2_N"/>
</dbReference>
<evidence type="ECO:0000256" key="1">
    <source>
        <dbReference type="ARBA" id="ARBA00022801"/>
    </source>
</evidence>
<dbReference type="PANTHER" id="PTHR45629:SF7">
    <property type="entry name" value="DNA EXCISION REPAIR PROTEIN ERCC-6-RELATED"/>
    <property type="match status" value="1"/>
</dbReference>
<keyword evidence="1" id="KW-0378">Hydrolase</keyword>
<dbReference type="EMBL" id="DRXE01000106">
    <property type="protein sequence ID" value="HHM67661.1"/>
    <property type="molecule type" value="Genomic_DNA"/>
</dbReference>
<evidence type="ECO:0000259" key="4">
    <source>
        <dbReference type="PROSITE" id="PS51194"/>
    </source>
</evidence>
<dbReference type="PANTHER" id="PTHR45629">
    <property type="entry name" value="SNF2/RAD54 FAMILY MEMBER"/>
    <property type="match status" value="1"/>
</dbReference>
<dbReference type="SMART" id="SM00487">
    <property type="entry name" value="DEXDc"/>
    <property type="match status" value="1"/>
</dbReference>
<dbReference type="PROSITE" id="PS51194">
    <property type="entry name" value="HELICASE_CTER"/>
    <property type="match status" value="1"/>
</dbReference>
<dbReference type="InterPro" id="IPR027417">
    <property type="entry name" value="P-loop_NTPase"/>
</dbReference>
<dbReference type="GO" id="GO:0005524">
    <property type="term" value="F:ATP binding"/>
    <property type="evidence" value="ECO:0007669"/>
    <property type="project" value="InterPro"/>
</dbReference>
<accession>A0A7C5RE39</accession>
<reference evidence="5" key="1">
    <citation type="journal article" date="2020" name="mSystems">
        <title>Genome- and Community-Level Interaction Insights into Carbon Utilization and Element Cycling Functions of Hydrothermarchaeota in Hydrothermal Sediment.</title>
        <authorList>
            <person name="Zhou Z."/>
            <person name="Liu Y."/>
            <person name="Xu W."/>
            <person name="Pan J."/>
            <person name="Luo Z.H."/>
            <person name="Li M."/>
        </authorList>
    </citation>
    <scope>NUCLEOTIDE SEQUENCE [LARGE SCALE GENOMIC DNA]</scope>
    <source>
        <strain evidence="5">SpSt-1071</strain>
    </source>
</reference>
<dbReference type="SUPFAM" id="SSF52540">
    <property type="entry name" value="P-loop containing nucleoside triphosphate hydrolases"/>
    <property type="match status" value="2"/>
</dbReference>
<feature type="domain" description="Helicase ATP-binding" evidence="3">
    <location>
        <begin position="1102"/>
        <end position="1306"/>
    </location>
</feature>
<evidence type="ECO:0000259" key="3">
    <source>
        <dbReference type="PROSITE" id="PS51192"/>
    </source>
</evidence>
<dbReference type="InterPro" id="IPR038718">
    <property type="entry name" value="SNF2-like_sf"/>
</dbReference>